<name>A0A937W455_UNCTE</name>
<dbReference type="AlphaFoldDB" id="A0A937W455"/>
<evidence type="ECO:0000256" key="4">
    <source>
        <dbReference type="ARBA" id="ARBA00022989"/>
    </source>
</evidence>
<comment type="subcellular location">
    <subcellularLocation>
        <location evidence="1">Cell membrane</location>
        <topology evidence="1">Multi-pass membrane protein</topology>
    </subcellularLocation>
</comment>
<evidence type="ECO:0000256" key="5">
    <source>
        <dbReference type="ARBA" id="ARBA00023136"/>
    </source>
</evidence>
<protein>
    <submittedName>
        <fullName evidence="9">DUF4040 domain-containing protein</fullName>
    </submittedName>
</protein>
<evidence type="ECO:0000259" key="8">
    <source>
        <dbReference type="Pfam" id="PF13244"/>
    </source>
</evidence>
<gene>
    <name evidence="9" type="ORF">FJZ47_13410</name>
</gene>
<sequence>MPFLSTFFLALLVACAVAAMATRDLLASVAIFGAFSFFAALYFVVLGALDVAFTEAAVGAVITTVFFVTTIFRTERRVRPRARPRVQP</sequence>
<dbReference type="GO" id="GO:0005886">
    <property type="term" value="C:plasma membrane"/>
    <property type="evidence" value="ECO:0007669"/>
    <property type="project" value="UniProtKB-SubCell"/>
</dbReference>
<proteinExistence type="predicted"/>
<feature type="signal peptide" evidence="7">
    <location>
        <begin position="1"/>
        <end position="21"/>
    </location>
</feature>
<evidence type="ECO:0000256" key="7">
    <source>
        <dbReference type="SAM" id="SignalP"/>
    </source>
</evidence>
<dbReference type="Pfam" id="PF13244">
    <property type="entry name" value="MbhD"/>
    <property type="match status" value="1"/>
</dbReference>
<keyword evidence="2" id="KW-1003">Cell membrane</keyword>
<keyword evidence="3 6" id="KW-0812">Transmembrane</keyword>
<dbReference type="Proteomes" id="UP000712673">
    <property type="component" value="Unassembled WGS sequence"/>
</dbReference>
<evidence type="ECO:0000313" key="10">
    <source>
        <dbReference type="Proteomes" id="UP000712673"/>
    </source>
</evidence>
<keyword evidence="4 6" id="KW-1133">Transmembrane helix</keyword>
<evidence type="ECO:0000256" key="2">
    <source>
        <dbReference type="ARBA" id="ARBA00022475"/>
    </source>
</evidence>
<feature type="chain" id="PRO_5037144518" evidence="7">
    <location>
        <begin position="22"/>
        <end position="88"/>
    </location>
</feature>
<feature type="transmembrane region" description="Helical" evidence="6">
    <location>
        <begin position="28"/>
        <end position="49"/>
    </location>
</feature>
<organism evidence="9 10">
    <name type="scientific">Tectimicrobiota bacterium</name>
    <dbReference type="NCBI Taxonomy" id="2528274"/>
    <lineage>
        <taxon>Bacteria</taxon>
        <taxon>Pseudomonadati</taxon>
        <taxon>Nitrospinota/Tectimicrobiota group</taxon>
        <taxon>Candidatus Tectimicrobiota</taxon>
    </lineage>
</organism>
<comment type="caution">
    <text evidence="9">The sequence shown here is derived from an EMBL/GenBank/DDBJ whole genome shotgun (WGS) entry which is preliminary data.</text>
</comment>
<dbReference type="InterPro" id="IPR025383">
    <property type="entry name" value="MrpA_C/MbhD"/>
</dbReference>
<evidence type="ECO:0000313" key="9">
    <source>
        <dbReference type="EMBL" id="MBM3224786.1"/>
    </source>
</evidence>
<evidence type="ECO:0000256" key="3">
    <source>
        <dbReference type="ARBA" id="ARBA00022692"/>
    </source>
</evidence>
<keyword evidence="5 6" id="KW-0472">Membrane</keyword>
<keyword evidence="7" id="KW-0732">Signal</keyword>
<accession>A0A937W455</accession>
<reference evidence="9" key="1">
    <citation type="submission" date="2019-03" db="EMBL/GenBank/DDBJ databases">
        <title>Lake Tanganyika Metagenome-Assembled Genomes (MAGs).</title>
        <authorList>
            <person name="Tran P."/>
        </authorList>
    </citation>
    <scope>NUCLEOTIDE SEQUENCE</scope>
    <source>
        <strain evidence="9">K_DeepCast_65m_m2_066</strain>
    </source>
</reference>
<evidence type="ECO:0000256" key="6">
    <source>
        <dbReference type="SAM" id="Phobius"/>
    </source>
</evidence>
<dbReference type="EMBL" id="VGLS01000404">
    <property type="protein sequence ID" value="MBM3224786.1"/>
    <property type="molecule type" value="Genomic_DNA"/>
</dbReference>
<feature type="transmembrane region" description="Helical" evidence="6">
    <location>
        <begin position="56"/>
        <end position="74"/>
    </location>
</feature>
<feature type="domain" description="MrpA C-terminal/MbhD" evidence="8">
    <location>
        <begin position="10"/>
        <end position="76"/>
    </location>
</feature>
<evidence type="ECO:0000256" key="1">
    <source>
        <dbReference type="ARBA" id="ARBA00004651"/>
    </source>
</evidence>